<evidence type="ECO:0000259" key="3">
    <source>
        <dbReference type="Pfam" id="PF05368"/>
    </source>
</evidence>
<dbReference type="GeneID" id="19321251"/>
<organism evidence="4 5">
    <name type="scientific">Phaeoacremonium minimum (strain UCR-PA7)</name>
    <name type="common">Esca disease fungus</name>
    <name type="synonym">Togninia minima</name>
    <dbReference type="NCBI Taxonomy" id="1286976"/>
    <lineage>
        <taxon>Eukaryota</taxon>
        <taxon>Fungi</taxon>
        <taxon>Dikarya</taxon>
        <taxon>Ascomycota</taxon>
        <taxon>Pezizomycotina</taxon>
        <taxon>Sordariomycetes</taxon>
        <taxon>Sordariomycetidae</taxon>
        <taxon>Togniniales</taxon>
        <taxon>Togniniaceae</taxon>
        <taxon>Phaeoacremonium</taxon>
    </lineage>
</organism>
<evidence type="ECO:0000256" key="1">
    <source>
        <dbReference type="ARBA" id="ARBA00006328"/>
    </source>
</evidence>
<accession>R8BVF6</accession>
<dbReference type="eggNOG" id="ENOG502SK5J">
    <property type="taxonomic scope" value="Eukaryota"/>
</dbReference>
<dbReference type="HOGENOM" id="CLU_007383_8_6_1"/>
<dbReference type="RefSeq" id="XP_007911908.1">
    <property type="nucleotide sequence ID" value="XM_007913717.1"/>
</dbReference>
<dbReference type="AlphaFoldDB" id="R8BVF6"/>
<evidence type="ECO:0000313" key="4">
    <source>
        <dbReference type="EMBL" id="EOO03338.1"/>
    </source>
</evidence>
<keyword evidence="5" id="KW-1185">Reference proteome</keyword>
<dbReference type="GO" id="GO:0005634">
    <property type="term" value="C:nucleus"/>
    <property type="evidence" value="ECO:0007669"/>
    <property type="project" value="TreeGrafter"/>
</dbReference>
<dbReference type="InterPro" id="IPR051164">
    <property type="entry name" value="NmrA-like_oxidored"/>
</dbReference>
<sequence>MSENKIIAIVGATGNQGSSVAKAFLSTPGWTVRCLIRNPASEKAQALLRLGAHIRQANLDSIDSLAAAFDGVDVIFANTDFWEIWISMVNSGTDQNTASSTAYTRELTWAKNAAIAASRVPTLKGFVYSALAPMKDASGGKYTTSLHWESKADTVKFIEKELPELWKKTSLIYVGTYSTNPFLIPKKDPESGEYVMALPTVKTCRFPIINTPTSVGPFVRELVLTEDPGTKLLAFDRDSYLTAAEALQLWSKITGKPAKYVQLGMKEMAEKTGLPMEMLGDAGFLGEFSFTHGVESVITPDQLKNKVETSTYEDYLKARSLEYLLEGGFSPF</sequence>
<dbReference type="OrthoDB" id="3358371at2759"/>
<evidence type="ECO:0000256" key="2">
    <source>
        <dbReference type="ARBA" id="ARBA00022857"/>
    </source>
</evidence>
<protein>
    <submittedName>
        <fullName evidence="4">Putative-like family protein</fullName>
    </submittedName>
</protein>
<dbReference type="InterPro" id="IPR008030">
    <property type="entry name" value="NmrA-like"/>
</dbReference>
<dbReference type="EMBL" id="KB932835">
    <property type="protein sequence ID" value="EOO03338.1"/>
    <property type="molecule type" value="Genomic_DNA"/>
</dbReference>
<name>R8BVF6_PHAM7</name>
<evidence type="ECO:0000313" key="5">
    <source>
        <dbReference type="Proteomes" id="UP000014074"/>
    </source>
</evidence>
<reference evidence="5" key="1">
    <citation type="journal article" date="2013" name="Genome Announc.">
        <title>Draft genome sequence of the ascomycete Phaeoacremonium aleophilum strain UCR-PA7, a causal agent of the esca disease complex in grapevines.</title>
        <authorList>
            <person name="Blanco-Ulate B."/>
            <person name="Rolshausen P."/>
            <person name="Cantu D."/>
        </authorList>
    </citation>
    <scope>NUCLEOTIDE SEQUENCE [LARGE SCALE GENOMIC DNA]</scope>
    <source>
        <strain evidence="5">UCR-PA7</strain>
    </source>
</reference>
<dbReference type="Proteomes" id="UP000014074">
    <property type="component" value="Unassembled WGS sequence"/>
</dbReference>
<dbReference type="Pfam" id="PF05368">
    <property type="entry name" value="NmrA"/>
    <property type="match status" value="1"/>
</dbReference>
<dbReference type="SUPFAM" id="SSF51735">
    <property type="entry name" value="NAD(P)-binding Rossmann-fold domains"/>
    <property type="match status" value="1"/>
</dbReference>
<keyword evidence="2" id="KW-0521">NADP</keyword>
<dbReference type="PANTHER" id="PTHR42748:SF29">
    <property type="entry name" value="NMRA-LIKE DOMAIN-CONTAINING PROTEIN"/>
    <property type="match status" value="1"/>
</dbReference>
<proteinExistence type="inferred from homology"/>
<comment type="similarity">
    <text evidence="1">Belongs to the NmrA-type oxidoreductase family.</text>
</comment>
<gene>
    <name evidence="4" type="ORF">UCRPA7_1130</name>
</gene>
<dbReference type="Gene3D" id="3.40.50.720">
    <property type="entry name" value="NAD(P)-binding Rossmann-like Domain"/>
    <property type="match status" value="1"/>
</dbReference>
<dbReference type="KEGG" id="tmn:UCRPA7_1130"/>
<dbReference type="PANTHER" id="PTHR42748">
    <property type="entry name" value="NITROGEN METABOLITE REPRESSION PROTEIN NMRA FAMILY MEMBER"/>
    <property type="match status" value="1"/>
</dbReference>
<dbReference type="InterPro" id="IPR036291">
    <property type="entry name" value="NAD(P)-bd_dom_sf"/>
</dbReference>
<feature type="domain" description="NmrA-like" evidence="3">
    <location>
        <begin position="4"/>
        <end position="316"/>
    </location>
</feature>
<dbReference type="Gene3D" id="3.90.25.10">
    <property type="entry name" value="UDP-galactose 4-epimerase, domain 1"/>
    <property type="match status" value="1"/>
</dbReference>